<evidence type="ECO:0000256" key="2">
    <source>
        <dbReference type="ARBA" id="ARBA00022676"/>
    </source>
</evidence>
<dbReference type="Pfam" id="PF13632">
    <property type="entry name" value="Glyco_trans_2_3"/>
    <property type="match status" value="1"/>
</dbReference>
<evidence type="ECO:0000256" key="6">
    <source>
        <dbReference type="ARBA" id="ARBA00023136"/>
    </source>
</evidence>
<evidence type="ECO:0000313" key="10">
    <source>
        <dbReference type="EMBL" id="MFC3074852.1"/>
    </source>
</evidence>
<evidence type="ECO:0000256" key="5">
    <source>
        <dbReference type="ARBA" id="ARBA00022989"/>
    </source>
</evidence>
<evidence type="ECO:0000256" key="8">
    <source>
        <dbReference type="SAM" id="Phobius"/>
    </source>
</evidence>
<accession>A0ABV7DJK1</accession>
<dbReference type="InterPro" id="IPR029044">
    <property type="entry name" value="Nucleotide-diphossugar_trans"/>
</dbReference>
<feature type="domain" description="Glycosyltransferase 2-like" evidence="9">
    <location>
        <begin position="354"/>
        <end position="542"/>
    </location>
</feature>
<evidence type="ECO:0000313" key="11">
    <source>
        <dbReference type="Proteomes" id="UP001595377"/>
    </source>
</evidence>
<dbReference type="PANTHER" id="PTHR43867">
    <property type="entry name" value="CELLULOSE SYNTHASE CATALYTIC SUBUNIT A [UDP-FORMING]"/>
    <property type="match status" value="1"/>
</dbReference>
<dbReference type="RefSeq" id="WP_257315149.1">
    <property type="nucleotide sequence ID" value="NZ_JANFDG010000010.1"/>
</dbReference>
<name>A0ABV7DJK1_9HYPH</name>
<evidence type="ECO:0000256" key="4">
    <source>
        <dbReference type="ARBA" id="ARBA00022692"/>
    </source>
</evidence>
<dbReference type="Proteomes" id="UP001595377">
    <property type="component" value="Unassembled WGS sequence"/>
</dbReference>
<keyword evidence="3" id="KW-0808">Transferase</keyword>
<feature type="transmembrane region" description="Helical" evidence="8">
    <location>
        <begin position="519"/>
        <end position="549"/>
    </location>
</feature>
<evidence type="ECO:0000259" key="9">
    <source>
        <dbReference type="Pfam" id="PF13632"/>
    </source>
</evidence>
<keyword evidence="5 8" id="KW-1133">Transmembrane helix</keyword>
<dbReference type="Gene3D" id="3.90.550.10">
    <property type="entry name" value="Spore Coat Polysaccharide Biosynthesis Protein SpsA, Chain A"/>
    <property type="match status" value="1"/>
</dbReference>
<protein>
    <submittedName>
        <fullName evidence="10">Glycosyltransferase family 2 protein</fullName>
    </submittedName>
</protein>
<keyword evidence="4 8" id="KW-0812">Transmembrane</keyword>
<feature type="transmembrane region" description="Helical" evidence="8">
    <location>
        <begin position="221"/>
        <end position="241"/>
    </location>
</feature>
<dbReference type="EMBL" id="JBHRSP010000026">
    <property type="protein sequence ID" value="MFC3074852.1"/>
    <property type="molecule type" value="Genomic_DNA"/>
</dbReference>
<feature type="region of interest" description="Disordered" evidence="7">
    <location>
        <begin position="633"/>
        <end position="667"/>
    </location>
</feature>
<gene>
    <name evidence="10" type="ORF">ACFOHH_17205</name>
</gene>
<evidence type="ECO:0000256" key="1">
    <source>
        <dbReference type="ARBA" id="ARBA00004141"/>
    </source>
</evidence>
<feature type="transmembrane region" description="Helical" evidence="8">
    <location>
        <begin position="561"/>
        <end position="585"/>
    </location>
</feature>
<keyword evidence="6 8" id="KW-0472">Membrane</keyword>
<dbReference type="InterPro" id="IPR001173">
    <property type="entry name" value="Glyco_trans_2-like"/>
</dbReference>
<keyword evidence="11" id="KW-1185">Reference proteome</keyword>
<keyword evidence="2" id="KW-0328">Glycosyltransferase</keyword>
<proteinExistence type="predicted"/>
<comment type="caution">
    <text evidence="10">The sequence shown here is derived from an EMBL/GenBank/DDBJ whole genome shotgun (WGS) entry which is preliminary data.</text>
</comment>
<feature type="transmembrane region" description="Helical" evidence="8">
    <location>
        <begin position="597"/>
        <end position="616"/>
    </location>
</feature>
<comment type="subcellular location">
    <subcellularLocation>
        <location evidence="1">Membrane</location>
        <topology evidence="1">Multi-pass membrane protein</topology>
    </subcellularLocation>
</comment>
<dbReference type="SUPFAM" id="SSF53448">
    <property type="entry name" value="Nucleotide-diphospho-sugar transferases"/>
    <property type="match status" value="1"/>
</dbReference>
<sequence length="667" mass="73102">MRLSEYPDDIGFATAIATAPTEATLPPHAPAVPPALMEEARFFRRLGLAKPLISSHLVRAAGNGTTLETELLASGAMTEATYYEALAETLGLPFRPVLDAALLHDLPGADSQLATPKMARLHHSAHPPVTVVVPEAARLAEFRAMLDRMPALRSRLAVTTPSALRAGLWAAGSRRRLGETVGGLFDAAPEASARVTLWGRQGFYVGTTLGAALSLAILQPIAMLFLLHVTLTLFFLATFLIRFEALRAHRRAGRQPPAPHPGRPRPIYSVFVALYREAAVVPQLVQTLDRLEWPRSRLDIKLICEADDPETLAALAAMPLGPQYEIVAVPPAQPRTKPKALAYALYGARGEYLAVYDAEDRVDPRQLEEAWRRFEAGPPELACLQAPLVVTNARESWFSALFALEYAGLFRTLLPRLAAARLPMPLGGTSNHFRTHALKTVGGWDPHNVTEDADLGLRLYRHGYRCGTIDRPTYEDAPSDGKAWLGQRTRWFKGWLQTWLVMLRQPARLVTEMGPWPAFVAQVLIGGLVFSSLAHPLMLAYVLTIAWLLQQSIHGSTPVMTALFVLDIVNIFGSYAIFVALGQAAMTPGERAAVGWMWLRTPLYWLMISLAAWRALRELRTAPFFWNKTEHRPAESGQALTPARETGGGTDGGREAPGSVPHSACIP</sequence>
<evidence type="ECO:0000256" key="3">
    <source>
        <dbReference type="ARBA" id="ARBA00022679"/>
    </source>
</evidence>
<evidence type="ECO:0000256" key="7">
    <source>
        <dbReference type="SAM" id="MobiDB-lite"/>
    </source>
</evidence>
<dbReference type="PANTHER" id="PTHR43867:SF2">
    <property type="entry name" value="CELLULOSE SYNTHASE CATALYTIC SUBUNIT A [UDP-FORMING]"/>
    <property type="match status" value="1"/>
</dbReference>
<reference evidence="11" key="1">
    <citation type="journal article" date="2019" name="Int. J. Syst. Evol. Microbiol.">
        <title>The Global Catalogue of Microorganisms (GCM) 10K type strain sequencing project: providing services to taxonomists for standard genome sequencing and annotation.</title>
        <authorList>
            <consortium name="The Broad Institute Genomics Platform"/>
            <consortium name="The Broad Institute Genome Sequencing Center for Infectious Disease"/>
            <person name="Wu L."/>
            <person name="Ma J."/>
        </authorList>
    </citation>
    <scope>NUCLEOTIDE SEQUENCE [LARGE SCALE GENOMIC DNA]</scope>
    <source>
        <strain evidence="11">KCTC 52677</strain>
    </source>
</reference>
<dbReference type="InterPro" id="IPR050321">
    <property type="entry name" value="Glycosyltr_2/OpgH_subfam"/>
</dbReference>
<organism evidence="10 11">
    <name type="scientific">Shinella pollutisoli</name>
    <dbReference type="NCBI Taxonomy" id="2250594"/>
    <lineage>
        <taxon>Bacteria</taxon>
        <taxon>Pseudomonadati</taxon>
        <taxon>Pseudomonadota</taxon>
        <taxon>Alphaproteobacteria</taxon>
        <taxon>Hyphomicrobiales</taxon>
        <taxon>Rhizobiaceae</taxon>
        <taxon>Shinella</taxon>
    </lineage>
</organism>